<keyword evidence="1" id="KW-0560">Oxidoreductase</keyword>
<feature type="domain" description="Acyl-CoA dehydrogenase C-terminal" evidence="2">
    <location>
        <begin position="249"/>
        <end position="375"/>
    </location>
</feature>
<dbReference type="InterPro" id="IPR037069">
    <property type="entry name" value="AcylCoA_DH/ox_N_sf"/>
</dbReference>
<proteinExistence type="predicted"/>
<dbReference type="InterPro" id="IPR036250">
    <property type="entry name" value="AcylCo_DH-like_C"/>
</dbReference>
<dbReference type="InterPro" id="IPR009100">
    <property type="entry name" value="AcylCoA_DH/oxidase_NM_dom_sf"/>
</dbReference>
<dbReference type="EMBL" id="JABEZU010000005">
    <property type="protein sequence ID" value="NOV98892.1"/>
    <property type="molecule type" value="Genomic_DNA"/>
</dbReference>
<dbReference type="Gene3D" id="1.20.140.10">
    <property type="entry name" value="Butyryl-CoA Dehydrogenase, subunit A, domain 3"/>
    <property type="match status" value="1"/>
</dbReference>
<name>A0ABX2A7Q3_9MICO</name>
<dbReference type="Gene3D" id="1.10.540.10">
    <property type="entry name" value="Acyl-CoA dehydrogenase/oxidase, N-terminal domain"/>
    <property type="match status" value="1"/>
</dbReference>
<dbReference type="SUPFAM" id="SSF56645">
    <property type="entry name" value="Acyl-CoA dehydrogenase NM domain-like"/>
    <property type="match status" value="1"/>
</dbReference>
<dbReference type="Proteomes" id="UP000757540">
    <property type="component" value="Unassembled WGS sequence"/>
</dbReference>
<sequence length="396" mass="42235">MAADPASLTDRRLLSDDLLATVRGRAAIHDRENSFFADDLADLAGSGYLGAMVPSPLGGAGLTLREAVHEQSRLAGAAPATALAVNMHHVWVGAARYLHERGDDTLDWLLTEAAAGEVFGFGYSEAGNDLVLLGSRTEARPDGAGGFTFHGRKIFTSNSPGWTRLGVMGLDSTTDPDDPRIVHAFITRDAGGFEILDDWDTLGMRASQSCTTVLDGAHAPAERVMRRIAPGPSLDPYVLGIFTSFEVLLASVYTGIADRALALAVETVGRRTSMKSGTTYSQDPDIRRRIASAALAMDGVWLQIDQVAGEIDSEPDGRADRGAGWFRATAGLKVRATETARYVVDEAIRCSGGSTYFNRSELGRLYRDVLAGIFHPSDDESAHALVAQSLLGPVEA</sequence>
<dbReference type="SUPFAM" id="SSF47203">
    <property type="entry name" value="Acyl-CoA dehydrogenase C-terminal domain-like"/>
    <property type="match status" value="1"/>
</dbReference>
<comment type="caution">
    <text evidence="3">The sequence shown here is derived from an EMBL/GenBank/DDBJ whole genome shotgun (WGS) entry which is preliminary data.</text>
</comment>
<gene>
    <name evidence="3" type="ORF">HDG69_003494</name>
</gene>
<reference evidence="3 4" key="1">
    <citation type="submission" date="2020-05" db="EMBL/GenBank/DDBJ databases">
        <title>Genomic Encyclopedia of Type Strains, Phase III (KMG-III): the genomes of soil and plant-associated and newly described type strains.</title>
        <authorList>
            <person name="Whitman W."/>
        </authorList>
    </citation>
    <scope>NUCLEOTIDE SEQUENCE [LARGE SCALE GENOMIC DNA]</scope>
    <source>
        <strain evidence="3 4">KCTC 19046</strain>
    </source>
</reference>
<evidence type="ECO:0000313" key="3">
    <source>
        <dbReference type="EMBL" id="NOV98892.1"/>
    </source>
</evidence>
<dbReference type="PANTHER" id="PTHR43884:SF25">
    <property type="entry name" value="ACYL-COA DEHYDROGENASE YDBM-RELATED"/>
    <property type="match status" value="1"/>
</dbReference>
<evidence type="ECO:0000313" key="4">
    <source>
        <dbReference type="Proteomes" id="UP000757540"/>
    </source>
</evidence>
<dbReference type="InterPro" id="IPR046373">
    <property type="entry name" value="Acyl-CoA_Oxase/DH_mid-dom_sf"/>
</dbReference>
<dbReference type="Pfam" id="PF08028">
    <property type="entry name" value="Acyl-CoA_dh_2"/>
    <property type="match status" value="1"/>
</dbReference>
<dbReference type="InterPro" id="IPR013107">
    <property type="entry name" value="Acyl-CoA_DH_C"/>
</dbReference>
<dbReference type="Gene3D" id="2.40.110.10">
    <property type="entry name" value="Butyryl-CoA Dehydrogenase, subunit A, domain 2"/>
    <property type="match status" value="1"/>
</dbReference>
<dbReference type="PIRSF" id="PIRSF016578">
    <property type="entry name" value="HsaA"/>
    <property type="match status" value="1"/>
</dbReference>
<accession>A0ABX2A7Q3</accession>
<evidence type="ECO:0000259" key="2">
    <source>
        <dbReference type="Pfam" id="PF08028"/>
    </source>
</evidence>
<protein>
    <submittedName>
        <fullName evidence="3">Alkylation response protein AidB-like acyl-CoA dehydrogenase</fullName>
    </submittedName>
</protein>
<organism evidence="3 4">
    <name type="scientific">Isoptericola halotolerans</name>
    <dbReference type="NCBI Taxonomy" id="300560"/>
    <lineage>
        <taxon>Bacteria</taxon>
        <taxon>Bacillati</taxon>
        <taxon>Actinomycetota</taxon>
        <taxon>Actinomycetes</taxon>
        <taxon>Micrococcales</taxon>
        <taxon>Promicromonosporaceae</taxon>
        <taxon>Isoptericola</taxon>
    </lineage>
</organism>
<evidence type="ECO:0000256" key="1">
    <source>
        <dbReference type="ARBA" id="ARBA00023002"/>
    </source>
</evidence>
<dbReference type="PANTHER" id="PTHR43884">
    <property type="entry name" value="ACYL-COA DEHYDROGENASE"/>
    <property type="match status" value="1"/>
</dbReference>
<dbReference type="RefSeq" id="WP_171785092.1">
    <property type="nucleotide sequence ID" value="NZ_BAAAML010000004.1"/>
</dbReference>
<keyword evidence="4" id="KW-1185">Reference proteome</keyword>